<proteinExistence type="predicted"/>
<gene>
    <name evidence="1" type="ORF">JG688_00016197</name>
</gene>
<sequence>MFQKHTHFVSIGALQCGIENYRTLTRAESNPSWHTLTSVPDSEILPPDAVLEDLAEDEGVPVEFDSDQLFPTSLKEVEALKSMKFGSR</sequence>
<name>A0A8J5IEJ6_9STRA</name>
<dbReference type="EMBL" id="JAENGY010001940">
    <property type="protein sequence ID" value="KAG6946126.1"/>
    <property type="molecule type" value="Genomic_DNA"/>
</dbReference>
<keyword evidence="2" id="KW-1185">Reference proteome</keyword>
<organism evidence="1 2">
    <name type="scientific">Phytophthora aleatoria</name>
    <dbReference type="NCBI Taxonomy" id="2496075"/>
    <lineage>
        <taxon>Eukaryota</taxon>
        <taxon>Sar</taxon>
        <taxon>Stramenopiles</taxon>
        <taxon>Oomycota</taxon>
        <taxon>Peronosporomycetes</taxon>
        <taxon>Peronosporales</taxon>
        <taxon>Peronosporaceae</taxon>
        <taxon>Phytophthora</taxon>
    </lineage>
</organism>
<accession>A0A8J5IEJ6</accession>
<comment type="caution">
    <text evidence="1">The sequence shown here is derived from an EMBL/GenBank/DDBJ whole genome shotgun (WGS) entry which is preliminary data.</text>
</comment>
<evidence type="ECO:0000313" key="1">
    <source>
        <dbReference type="EMBL" id="KAG6946126.1"/>
    </source>
</evidence>
<protein>
    <submittedName>
        <fullName evidence="1">Uncharacterized protein</fullName>
    </submittedName>
</protein>
<dbReference type="AlphaFoldDB" id="A0A8J5IEJ6"/>
<evidence type="ECO:0000313" key="2">
    <source>
        <dbReference type="Proteomes" id="UP000709295"/>
    </source>
</evidence>
<dbReference type="Proteomes" id="UP000709295">
    <property type="component" value="Unassembled WGS sequence"/>
</dbReference>
<reference evidence="1" key="1">
    <citation type="submission" date="2021-01" db="EMBL/GenBank/DDBJ databases">
        <title>Phytophthora aleatoria, a newly-described species from Pinus radiata is distinct from Phytophthora cactorum isolates based on comparative genomics.</title>
        <authorList>
            <person name="Mcdougal R."/>
            <person name="Panda P."/>
            <person name="Williams N."/>
            <person name="Studholme D.J."/>
        </authorList>
    </citation>
    <scope>NUCLEOTIDE SEQUENCE</scope>
    <source>
        <strain evidence="1">NZFS 4037</strain>
    </source>
</reference>